<feature type="non-terminal residue" evidence="1">
    <location>
        <position position="53"/>
    </location>
</feature>
<name>X1HZ19_9ZZZZ</name>
<sequence length="53" mass="6408">MKNQVTKRQHWNPRMHLKHFAIDGKIYIYDKKTMKINLTSIENAAVGKWFYGR</sequence>
<reference evidence="1" key="1">
    <citation type="journal article" date="2014" name="Front. Microbiol.">
        <title>High frequency of phylogenetically diverse reductive dehalogenase-homologous genes in deep subseafloor sedimentary metagenomes.</title>
        <authorList>
            <person name="Kawai M."/>
            <person name="Futagami T."/>
            <person name="Toyoda A."/>
            <person name="Takaki Y."/>
            <person name="Nishi S."/>
            <person name="Hori S."/>
            <person name="Arai W."/>
            <person name="Tsubouchi T."/>
            <person name="Morono Y."/>
            <person name="Uchiyama I."/>
            <person name="Ito T."/>
            <person name="Fujiyama A."/>
            <person name="Inagaki F."/>
            <person name="Takami H."/>
        </authorList>
    </citation>
    <scope>NUCLEOTIDE SEQUENCE</scope>
    <source>
        <strain evidence="1">Expedition CK06-06</strain>
    </source>
</reference>
<comment type="caution">
    <text evidence="1">The sequence shown here is derived from an EMBL/GenBank/DDBJ whole genome shotgun (WGS) entry which is preliminary data.</text>
</comment>
<accession>X1HZ19</accession>
<dbReference type="EMBL" id="BARU01018658">
    <property type="protein sequence ID" value="GAH59069.1"/>
    <property type="molecule type" value="Genomic_DNA"/>
</dbReference>
<dbReference type="AlphaFoldDB" id="X1HZ19"/>
<evidence type="ECO:0000313" key="1">
    <source>
        <dbReference type="EMBL" id="GAH59069.1"/>
    </source>
</evidence>
<protein>
    <submittedName>
        <fullName evidence="1">Uncharacterized protein</fullName>
    </submittedName>
</protein>
<dbReference type="InterPro" id="IPR025332">
    <property type="entry name" value="DUF4238"/>
</dbReference>
<organism evidence="1">
    <name type="scientific">marine sediment metagenome</name>
    <dbReference type="NCBI Taxonomy" id="412755"/>
    <lineage>
        <taxon>unclassified sequences</taxon>
        <taxon>metagenomes</taxon>
        <taxon>ecological metagenomes</taxon>
    </lineage>
</organism>
<dbReference type="Pfam" id="PF14022">
    <property type="entry name" value="DUF4238"/>
    <property type="match status" value="1"/>
</dbReference>
<gene>
    <name evidence="1" type="ORF">S03H2_30820</name>
</gene>
<proteinExistence type="predicted"/>